<name>A0A2A9A036_BACCE</name>
<dbReference type="SUPFAM" id="SSF56672">
    <property type="entry name" value="DNA/RNA polymerases"/>
    <property type="match status" value="1"/>
</dbReference>
<evidence type="ECO:0000313" key="3">
    <source>
        <dbReference type="Proteomes" id="UP000220032"/>
    </source>
</evidence>
<dbReference type="InterPro" id="IPR000477">
    <property type="entry name" value="RT_dom"/>
</dbReference>
<dbReference type="InterPro" id="IPR051083">
    <property type="entry name" value="GrpII_Intron_Splice-Mob/Def"/>
</dbReference>
<protein>
    <submittedName>
        <fullName evidence="2">Maturase</fullName>
    </submittedName>
</protein>
<dbReference type="AlphaFoldDB" id="A0A2A9A036"/>
<dbReference type="CDD" id="cd01651">
    <property type="entry name" value="RT_G2_intron"/>
    <property type="match status" value="1"/>
</dbReference>
<gene>
    <name evidence="2" type="ORF">CN307_13710</name>
</gene>
<dbReference type="InterPro" id="IPR043502">
    <property type="entry name" value="DNA/RNA_pol_sf"/>
</dbReference>
<reference evidence="2 3" key="1">
    <citation type="submission" date="2017-09" db="EMBL/GenBank/DDBJ databases">
        <title>Large-scale bioinformatics analysis of Bacillus genomes uncovers conserved roles of natural products in bacterial physiology.</title>
        <authorList>
            <consortium name="Agbiome Team Llc"/>
            <person name="Bleich R.M."/>
            <person name="Grubbs K.J."/>
            <person name="Santa Maria K.C."/>
            <person name="Allen S.E."/>
            <person name="Farag S."/>
            <person name="Shank E.A."/>
            <person name="Bowers A."/>
        </authorList>
    </citation>
    <scope>NUCLEOTIDE SEQUENCE [LARGE SCALE GENOMIC DNA]</scope>
    <source>
        <strain evidence="2 3">AFS022681</strain>
    </source>
</reference>
<dbReference type="Proteomes" id="UP000220032">
    <property type="component" value="Unassembled WGS sequence"/>
</dbReference>
<feature type="domain" description="Reverse transcriptase" evidence="1">
    <location>
        <begin position="68"/>
        <end position="355"/>
    </location>
</feature>
<evidence type="ECO:0000259" key="1">
    <source>
        <dbReference type="PROSITE" id="PS50878"/>
    </source>
</evidence>
<dbReference type="PANTHER" id="PTHR34047:SF8">
    <property type="entry name" value="PROTEIN YKFC"/>
    <property type="match status" value="1"/>
</dbReference>
<dbReference type="PROSITE" id="PS50878">
    <property type="entry name" value="RT_POL"/>
    <property type="match status" value="1"/>
</dbReference>
<dbReference type="Pfam" id="PF01348">
    <property type="entry name" value="Intron_maturas2"/>
    <property type="match status" value="1"/>
</dbReference>
<sequence>MQTAVKVLNIISERGKKGLPIERVYRLLFNKEFYLMAYQNLYSNNGAMTKGSNGENVDGMSLKKIDDIIDKLKAEKYRWTPVKRKHIPKKNGKTRPLGIPSWSDKLLQEVIKLILEAYYDPQFSERSHGFRPNCGCQSALEEIRFKGGWKSVKWFVEGDIKGCFDNIDHDILIRILGEKINDNRLLRLITNLLKSGYIEDWKYNKTLSGCPQGGIISPLLSNIYMDKLDKFVEEKIIPNYTKGNRRAPSKEYQEYQKLISRHTYRKDWDIVAKLKKDVQKIPSKDTNDPNFRRCYFIRYADDWLIGFSGSKEEAETIKQDITDFLNKELNLTLSQEKTLITHARTQHARFLGYDIHVLHSDTKHDSRGQRSINGAIGLRVPQDIMRNKMREYMRTGKPIHRPERTINSDFDIISQFQAEFRGFAQYYMLAYNVHQINDVKRIIELSLVKTLANKYKTTVNKIYKKYKATRKIKAKGKGKDKELKVLQVTVEREKKKPLVAYFGGVELKHQKKAQIEDIPAKIYSKRNELITRLLNDRCELCGSDDRVQMHHVKKLKDLSKTGKEKAAWVKRMIEIKRKTLAVCHDCHVKIHAGTYDGKKIR</sequence>
<dbReference type="Pfam" id="PF21368">
    <property type="entry name" value="AI2M-like_HNH"/>
    <property type="match status" value="1"/>
</dbReference>
<dbReference type="Pfam" id="PF00078">
    <property type="entry name" value="RVT_1"/>
    <property type="match status" value="1"/>
</dbReference>
<dbReference type="EMBL" id="NTRR01000021">
    <property type="protein sequence ID" value="PFE14929.1"/>
    <property type="molecule type" value="Genomic_DNA"/>
</dbReference>
<organism evidence="2 3">
    <name type="scientific">Bacillus cereus</name>
    <dbReference type="NCBI Taxonomy" id="1396"/>
    <lineage>
        <taxon>Bacteria</taxon>
        <taxon>Bacillati</taxon>
        <taxon>Bacillota</taxon>
        <taxon>Bacilli</taxon>
        <taxon>Bacillales</taxon>
        <taxon>Bacillaceae</taxon>
        <taxon>Bacillus</taxon>
        <taxon>Bacillus cereus group</taxon>
    </lineage>
</organism>
<accession>A0A2A9A036</accession>
<dbReference type="InterPro" id="IPR049030">
    <property type="entry name" value="AI2M-like_HNH"/>
</dbReference>
<dbReference type="RefSeq" id="WP_098342748.1">
    <property type="nucleotide sequence ID" value="NZ_NTRR01000021.1"/>
</dbReference>
<dbReference type="GO" id="GO:0006397">
    <property type="term" value="P:mRNA processing"/>
    <property type="evidence" value="ECO:0007669"/>
    <property type="project" value="InterPro"/>
</dbReference>
<proteinExistence type="predicted"/>
<evidence type="ECO:0000313" key="2">
    <source>
        <dbReference type="EMBL" id="PFE14929.1"/>
    </source>
</evidence>
<dbReference type="PANTHER" id="PTHR34047">
    <property type="entry name" value="NUCLEAR INTRON MATURASE 1, MITOCHONDRIAL-RELATED"/>
    <property type="match status" value="1"/>
</dbReference>
<comment type="caution">
    <text evidence="2">The sequence shown here is derived from an EMBL/GenBank/DDBJ whole genome shotgun (WGS) entry which is preliminary data.</text>
</comment>
<dbReference type="InterPro" id="IPR024937">
    <property type="entry name" value="Domain_X"/>
</dbReference>